<evidence type="ECO:0008006" key="4">
    <source>
        <dbReference type="Google" id="ProtNLM"/>
    </source>
</evidence>
<dbReference type="InterPro" id="IPR036514">
    <property type="entry name" value="SGNH_hydro_sf"/>
</dbReference>
<dbReference type="InterPro" id="IPR050592">
    <property type="entry name" value="GDSL_lipolytic_enzyme"/>
</dbReference>
<evidence type="ECO:0000256" key="1">
    <source>
        <dbReference type="ARBA" id="ARBA00008668"/>
    </source>
</evidence>
<comment type="similarity">
    <text evidence="1">Belongs to the 'GDSL' lipolytic enzyme family.</text>
</comment>
<dbReference type="Gene3D" id="3.40.50.1110">
    <property type="entry name" value="SGNH hydrolase"/>
    <property type="match status" value="1"/>
</dbReference>
<sequence length="182" mass="20657">MLSAGTNDFILNYYDLPTRREQFNNISAYQDFLLTALQNYIKELYDQGCRQMVVAGLPPIGCLPIQLTARFNNPFDRKCLEYQNSDSQAYNQKLVKLLTTLQGTLPGSRIVYADVYETVIDMVKNPQNMVLQKQTEDAAGLGLWKLQAYVIQLLQHVGRIPSSYFGIASIQVKQPIRTSPKT</sequence>
<accession>A0AAD9WTQ4</accession>
<dbReference type="PANTHER" id="PTHR45642:SF120">
    <property type="entry name" value="GDSL-LIKE LIPASE_ACYLHYDROLASE"/>
    <property type="match status" value="1"/>
</dbReference>
<name>A0AAD9WTQ4_9ROSI</name>
<evidence type="ECO:0000313" key="2">
    <source>
        <dbReference type="EMBL" id="KAK2641985.1"/>
    </source>
</evidence>
<evidence type="ECO:0000313" key="3">
    <source>
        <dbReference type="Proteomes" id="UP001280121"/>
    </source>
</evidence>
<dbReference type="GO" id="GO:0016788">
    <property type="term" value="F:hydrolase activity, acting on ester bonds"/>
    <property type="evidence" value="ECO:0007669"/>
    <property type="project" value="InterPro"/>
</dbReference>
<dbReference type="Proteomes" id="UP001280121">
    <property type="component" value="Unassembled WGS sequence"/>
</dbReference>
<organism evidence="2 3">
    <name type="scientific">Dipteronia dyeriana</name>
    <dbReference type="NCBI Taxonomy" id="168575"/>
    <lineage>
        <taxon>Eukaryota</taxon>
        <taxon>Viridiplantae</taxon>
        <taxon>Streptophyta</taxon>
        <taxon>Embryophyta</taxon>
        <taxon>Tracheophyta</taxon>
        <taxon>Spermatophyta</taxon>
        <taxon>Magnoliopsida</taxon>
        <taxon>eudicotyledons</taxon>
        <taxon>Gunneridae</taxon>
        <taxon>Pentapetalae</taxon>
        <taxon>rosids</taxon>
        <taxon>malvids</taxon>
        <taxon>Sapindales</taxon>
        <taxon>Sapindaceae</taxon>
        <taxon>Hippocastanoideae</taxon>
        <taxon>Acereae</taxon>
        <taxon>Dipteronia</taxon>
    </lineage>
</organism>
<reference evidence="2" key="1">
    <citation type="journal article" date="2023" name="Plant J.">
        <title>Genome sequences and population genomics provide insights into the demographic history, inbreeding, and mutation load of two 'living fossil' tree species of Dipteronia.</title>
        <authorList>
            <person name="Feng Y."/>
            <person name="Comes H.P."/>
            <person name="Chen J."/>
            <person name="Zhu S."/>
            <person name="Lu R."/>
            <person name="Zhang X."/>
            <person name="Li P."/>
            <person name="Qiu J."/>
            <person name="Olsen K.M."/>
            <person name="Qiu Y."/>
        </authorList>
    </citation>
    <scope>NUCLEOTIDE SEQUENCE</scope>
    <source>
        <strain evidence="2">KIB01</strain>
    </source>
</reference>
<dbReference type="EMBL" id="JANJYI010000007">
    <property type="protein sequence ID" value="KAK2641985.1"/>
    <property type="molecule type" value="Genomic_DNA"/>
</dbReference>
<proteinExistence type="inferred from homology"/>
<keyword evidence="3" id="KW-1185">Reference proteome</keyword>
<protein>
    <recommendedName>
        <fullName evidence="4">GDSL esterase/lipase</fullName>
    </recommendedName>
</protein>
<dbReference type="InterPro" id="IPR001087">
    <property type="entry name" value="GDSL"/>
</dbReference>
<dbReference type="PANTHER" id="PTHR45642">
    <property type="entry name" value="GDSL ESTERASE/LIPASE EXL3"/>
    <property type="match status" value="1"/>
</dbReference>
<dbReference type="AlphaFoldDB" id="A0AAD9WTQ4"/>
<gene>
    <name evidence="2" type="ORF">Ddye_023748</name>
</gene>
<comment type="caution">
    <text evidence="2">The sequence shown here is derived from an EMBL/GenBank/DDBJ whole genome shotgun (WGS) entry which is preliminary data.</text>
</comment>
<dbReference type="Pfam" id="PF00657">
    <property type="entry name" value="Lipase_GDSL"/>
    <property type="match status" value="1"/>
</dbReference>